<sequence length="325" mass="34472">MGNPRMNRRAFLASTMLATPAFAQSWDATRPVRFVVGYTPGGSFDLVGRALAEGIQQRLGNPTAVENRPGAGGSIGSEVVARAAPDGTTLLIGGAGTHGVTPAVRRNLPFDTARDFTAVARIAEFANVMVVKADNPARTVQEFIEQSRAKPRGITFGSQGAGTSIHLTGELFRLRTGLNMTHVPYRGGAQVQIDINAGLVDVMFDNLPSVLGQIQSGNMRALAVTSPARVEALPNVPTMAEAGMPDFVVTSWVGVFGPARMDPALVERLSGVIRETALSAEGQRRLKALGAEVAVAGPAEFDAAWRADMARWQQVVRDARVEVTD</sequence>
<dbReference type="Gene3D" id="3.40.190.150">
    <property type="entry name" value="Bordetella uptake gene, domain 1"/>
    <property type="match status" value="1"/>
</dbReference>
<evidence type="ECO:0000256" key="1">
    <source>
        <dbReference type="ARBA" id="ARBA00006987"/>
    </source>
</evidence>
<dbReference type="EMBL" id="SACL01000006">
    <property type="protein sequence ID" value="RVT95323.1"/>
    <property type="molecule type" value="Genomic_DNA"/>
</dbReference>
<dbReference type="Gene3D" id="3.40.190.10">
    <property type="entry name" value="Periplasmic binding protein-like II"/>
    <property type="match status" value="1"/>
</dbReference>
<comment type="caution">
    <text evidence="3">The sequence shown here is derived from an EMBL/GenBank/DDBJ whole genome shotgun (WGS) entry which is preliminary data.</text>
</comment>
<protein>
    <submittedName>
        <fullName evidence="3">Tripartite tricarboxylate transporter substrate binding protein</fullName>
    </submittedName>
</protein>
<keyword evidence="4" id="KW-1185">Reference proteome</keyword>
<dbReference type="CDD" id="cd07012">
    <property type="entry name" value="PBP2_Bug_TTT"/>
    <property type="match status" value="1"/>
</dbReference>
<accession>A0A437MCN3</accession>
<feature type="signal peptide" evidence="2">
    <location>
        <begin position="1"/>
        <end position="23"/>
    </location>
</feature>
<dbReference type="PANTHER" id="PTHR42928:SF5">
    <property type="entry name" value="BLR1237 PROTEIN"/>
    <property type="match status" value="1"/>
</dbReference>
<feature type="chain" id="PRO_5019070776" evidence="2">
    <location>
        <begin position="24"/>
        <end position="325"/>
    </location>
</feature>
<evidence type="ECO:0000256" key="2">
    <source>
        <dbReference type="SAM" id="SignalP"/>
    </source>
</evidence>
<name>A0A437MCN3_9PROT</name>
<gene>
    <name evidence="3" type="ORF">EOD42_17215</name>
</gene>
<comment type="similarity">
    <text evidence="1">Belongs to the UPF0065 (bug) family.</text>
</comment>
<dbReference type="PANTHER" id="PTHR42928">
    <property type="entry name" value="TRICARBOXYLATE-BINDING PROTEIN"/>
    <property type="match status" value="1"/>
</dbReference>
<dbReference type="Pfam" id="PF03401">
    <property type="entry name" value="TctC"/>
    <property type="match status" value="1"/>
</dbReference>
<dbReference type="Proteomes" id="UP000282957">
    <property type="component" value="Unassembled WGS sequence"/>
</dbReference>
<dbReference type="OrthoDB" id="8443386at2"/>
<evidence type="ECO:0000313" key="3">
    <source>
        <dbReference type="EMBL" id="RVT95323.1"/>
    </source>
</evidence>
<dbReference type="InterPro" id="IPR005064">
    <property type="entry name" value="BUG"/>
</dbReference>
<reference evidence="3 4" key="1">
    <citation type="submission" date="2019-01" db="EMBL/GenBank/DDBJ databases">
        <authorList>
            <person name="Chen W.-M."/>
        </authorList>
    </citation>
    <scope>NUCLEOTIDE SEQUENCE [LARGE SCALE GENOMIC DNA]</scope>
    <source>
        <strain evidence="3 4">CCP-6</strain>
    </source>
</reference>
<dbReference type="SUPFAM" id="SSF53850">
    <property type="entry name" value="Periplasmic binding protein-like II"/>
    <property type="match status" value="1"/>
</dbReference>
<dbReference type="AlphaFoldDB" id="A0A437MCN3"/>
<organism evidence="3 4">
    <name type="scientific">Rhodovarius crocodyli</name>
    <dbReference type="NCBI Taxonomy" id="1979269"/>
    <lineage>
        <taxon>Bacteria</taxon>
        <taxon>Pseudomonadati</taxon>
        <taxon>Pseudomonadota</taxon>
        <taxon>Alphaproteobacteria</taxon>
        <taxon>Acetobacterales</taxon>
        <taxon>Roseomonadaceae</taxon>
        <taxon>Rhodovarius</taxon>
    </lineage>
</organism>
<dbReference type="InterPro" id="IPR042100">
    <property type="entry name" value="Bug_dom1"/>
</dbReference>
<evidence type="ECO:0000313" key="4">
    <source>
        <dbReference type="Proteomes" id="UP000282957"/>
    </source>
</evidence>
<dbReference type="PIRSF" id="PIRSF017082">
    <property type="entry name" value="YflP"/>
    <property type="match status" value="1"/>
</dbReference>
<proteinExistence type="inferred from homology"/>
<keyword evidence="2" id="KW-0732">Signal</keyword>